<dbReference type="Pfam" id="PF01627">
    <property type="entry name" value="Hpt"/>
    <property type="match status" value="1"/>
</dbReference>
<accession>A0ABY8Q895</accession>
<organism evidence="4 5">
    <name type="scientific">Fuscovulum ytuae</name>
    <dbReference type="NCBI Taxonomy" id="3042299"/>
    <lineage>
        <taxon>Bacteria</taxon>
        <taxon>Pseudomonadati</taxon>
        <taxon>Pseudomonadota</taxon>
        <taxon>Alphaproteobacteria</taxon>
        <taxon>Rhodobacterales</taxon>
        <taxon>Paracoccaceae</taxon>
        <taxon>Fuscovulum</taxon>
    </lineage>
</organism>
<evidence type="ECO:0000313" key="4">
    <source>
        <dbReference type="EMBL" id="WGV16427.1"/>
    </source>
</evidence>
<proteinExistence type="predicted"/>
<feature type="domain" description="HPt" evidence="3">
    <location>
        <begin position="13"/>
        <end position="118"/>
    </location>
</feature>
<dbReference type="InterPro" id="IPR036641">
    <property type="entry name" value="HPT_dom_sf"/>
</dbReference>
<dbReference type="PROSITE" id="PS50894">
    <property type="entry name" value="HPT"/>
    <property type="match status" value="1"/>
</dbReference>
<keyword evidence="5" id="KW-1185">Reference proteome</keyword>
<reference evidence="4 5" key="1">
    <citation type="submission" date="2023-04" db="EMBL/GenBank/DDBJ databases">
        <title>YMD61, complete Genome.</title>
        <authorList>
            <person name="Zhang J."/>
        </authorList>
    </citation>
    <scope>NUCLEOTIDE SEQUENCE [LARGE SCALE GENOMIC DNA]</scope>
    <source>
        <strain evidence="4 5">YMD61</strain>
    </source>
</reference>
<dbReference type="InterPro" id="IPR008207">
    <property type="entry name" value="Sig_transdc_His_kin_Hpt_dom"/>
</dbReference>
<keyword evidence="2" id="KW-0597">Phosphoprotein</keyword>
<dbReference type="Proteomes" id="UP001230978">
    <property type="component" value="Chromosome"/>
</dbReference>
<evidence type="ECO:0000259" key="3">
    <source>
        <dbReference type="PROSITE" id="PS50894"/>
    </source>
</evidence>
<evidence type="ECO:0000313" key="5">
    <source>
        <dbReference type="Proteomes" id="UP001230978"/>
    </source>
</evidence>
<dbReference type="RefSeq" id="WP_281466752.1">
    <property type="nucleotide sequence ID" value="NZ_CP124535.1"/>
</dbReference>
<evidence type="ECO:0000256" key="2">
    <source>
        <dbReference type="PROSITE-ProRule" id="PRU00110"/>
    </source>
</evidence>
<protein>
    <submittedName>
        <fullName evidence="4">Hpt domain-containing protein</fullName>
    </submittedName>
</protein>
<feature type="modified residue" description="Phosphohistidine" evidence="2">
    <location>
        <position position="60"/>
    </location>
</feature>
<keyword evidence="1" id="KW-0902">Two-component regulatory system</keyword>
<dbReference type="SUPFAM" id="SSF47226">
    <property type="entry name" value="Histidine-containing phosphotransfer domain, HPT domain"/>
    <property type="match status" value="1"/>
</dbReference>
<name>A0ABY8Q895_9RHOB</name>
<gene>
    <name evidence="4" type="ORF">QF092_01025</name>
</gene>
<sequence length="120" mass="13245">MTFQADVPQQADLAARLAPIRAHFVATLAPRRERLTSYLRSADFRNPDPATMRVLQEDAHKMRGVAPTLGFESLGRVAGEVDEMLNPWKEALAVIEVPPELELALETLLDAIEETIAKGP</sequence>
<evidence type="ECO:0000256" key="1">
    <source>
        <dbReference type="ARBA" id="ARBA00023012"/>
    </source>
</evidence>
<dbReference type="EMBL" id="CP124535">
    <property type="protein sequence ID" value="WGV16427.1"/>
    <property type="molecule type" value="Genomic_DNA"/>
</dbReference>
<dbReference type="Gene3D" id="1.20.120.160">
    <property type="entry name" value="HPT domain"/>
    <property type="match status" value="1"/>
</dbReference>